<organism evidence="10 11">
    <name type="scientific">Tritrichomonas foetus</name>
    <dbReference type="NCBI Taxonomy" id="1144522"/>
    <lineage>
        <taxon>Eukaryota</taxon>
        <taxon>Metamonada</taxon>
        <taxon>Parabasalia</taxon>
        <taxon>Tritrichomonadida</taxon>
        <taxon>Tritrichomonadidae</taxon>
        <taxon>Tritrichomonas</taxon>
    </lineage>
</organism>
<dbReference type="GO" id="GO:0051726">
    <property type="term" value="P:regulation of cell cycle"/>
    <property type="evidence" value="ECO:0007669"/>
    <property type="project" value="TreeGrafter"/>
</dbReference>
<comment type="caution">
    <text evidence="10">The sequence shown here is derived from an EMBL/GenBank/DDBJ whole genome shotgun (WGS) entry which is preliminary data.</text>
</comment>
<keyword evidence="5 10" id="KW-0418">Kinase</keyword>
<dbReference type="GO" id="GO:0005634">
    <property type="term" value="C:nucleus"/>
    <property type="evidence" value="ECO:0007669"/>
    <property type="project" value="TreeGrafter"/>
</dbReference>
<dbReference type="InterPro" id="IPR045216">
    <property type="entry name" value="CK2_alpha"/>
</dbReference>
<dbReference type="Proteomes" id="UP000179807">
    <property type="component" value="Unassembled WGS sequence"/>
</dbReference>
<dbReference type="InterPro" id="IPR000719">
    <property type="entry name" value="Prot_kinase_dom"/>
</dbReference>
<evidence type="ECO:0000256" key="8">
    <source>
        <dbReference type="ARBA" id="ARBA00048679"/>
    </source>
</evidence>
<dbReference type="GO" id="GO:0005956">
    <property type="term" value="C:protein kinase CK2 complex"/>
    <property type="evidence" value="ECO:0007669"/>
    <property type="project" value="TreeGrafter"/>
</dbReference>
<dbReference type="GO" id="GO:0004674">
    <property type="term" value="F:protein serine/threonine kinase activity"/>
    <property type="evidence" value="ECO:0007669"/>
    <property type="project" value="UniProtKB-KW"/>
</dbReference>
<dbReference type="Gene3D" id="1.10.510.10">
    <property type="entry name" value="Transferase(Phosphotransferase) domain 1"/>
    <property type="match status" value="1"/>
</dbReference>
<dbReference type="Gene3D" id="3.30.200.20">
    <property type="entry name" value="Phosphorylase Kinase, domain 1"/>
    <property type="match status" value="1"/>
</dbReference>
<dbReference type="GeneID" id="94848687"/>
<dbReference type="VEuPathDB" id="TrichDB:TRFO_41805"/>
<comment type="catalytic activity">
    <reaction evidence="7">
        <text>L-threonyl-[protein] + ATP = O-phospho-L-threonyl-[protein] + ADP + H(+)</text>
        <dbReference type="Rhea" id="RHEA:46608"/>
        <dbReference type="Rhea" id="RHEA-COMP:11060"/>
        <dbReference type="Rhea" id="RHEA-COMP:11605"/>
        <dbReference type="ChEBI" id="CHEBI:15378"/>
        <dbReference type="ChEBI" id="CHEBI:30013"/>
        <dbReference type="ChEBI" id="CHEBI:30616"/>
        <dbReference type="ChEBI" id="CHEBI:61977"/>
        <dbReference type="ChEBI" id="CHEBI:456216"/>
        <dbReference type="EC" id="2.7.11.1"/>
    </reaction>
</comment>
<dbReference type="EMBL" id="MLAK01000108">
    <property type="protein sequence ID" value="OHT16497.1"/>
    <property type="molecule type" value="Genomic_DNA"/>
</dbReference>
<dbReference type="GO" id="GO:0005829">
    <property type="term" value="C:cytosol"/>
    <property type="evidence" value="ECO:0007669"/>
    <property type="project" value="TreeGrafter"/>
</dbReference>
<dbReference type="OrthoDB" id="4062651at2759"/>
<evidence type="ECO:0000256" key="2">
    <source>
        <dbReference type="ARBA" id="ARBA00022527"/>
    </source>
</evidence>
<evidence type="ECO:0000313" key="10">
    <source>
        <dbReference type="EMBL" id="OHT16497.1"/>
    </source>
</evidence>
<dbReference type="PANTHER" id="PTHR24054">
    <property type="entry name" value="CASEIN KINASE II SUBUNIT ALPHA"/>
    <property type="match status" value="1"/>
</dbReference>
<sequence>MYLKSYVYHSGGKYIKEMLFSFWVFTSGIIVKTKRKLPKFEVFSSSCGNADVLYGDNDNSFFDFEKYPLPFVDINITGIKSNSWSGHFSIVKKAIVNKSNVAIKTFKIFSKRNLIKELKILKNIENIPNVIKVIAISGNQTNPVVIYSYHKSSEYFDLTIDDFRWWLKKLLTTLDKLHFAGIIHRDIKLNNILAHFKKREFALIDFGLADFNRFSIQRNPKMGCLRIKSPEMLIGNPYFDCSSDMWAVGLACLDLMIGLNNNWEAGSIENLIKMMMKYFGSSEWNKFAERYDKNLIIKRTEERSIQNSIWEFALPTNPSLITEQTIDLVQKMLILDPKERITAKEALLHPFFIDI</sequence>
<evidence type="ECO:0000256" key="4">
    <source>
        <dbReference type="ARBA" id="ARBA00022741"/>
    </source>
</evidence>
<evidence type="ECO:0000256" key="3">
    <source>
        <dbReference type="ARBA" id="ARBA00022679"/>
    </source>
</evidence>
<evidence type="ECO:0000259" key="9">
    <source>
        <dbReference type="PROSITE" id="PS50011"/>
    </source>
</evidence>
<dbReference type="Pfam" id="PF00069">
    <property type="entry name" value="Pkinase"/>
    <property type="match status" value="1"/>
</dbReference>
<dbReference type="PANTHER" id="PTHR24054:SF0">
    <property type="entry name" value="CASEIN KINASE II SUBUNIT ALPHA"/>
    <property type="match status" value="1"/>
</dbReference>
<evidence type="ECO:0000256" key="5">
    <source>
        <dbReference type="ARBA" id="ARBA00022777"/>
    </source>
</evidence>
<dbReference type="GO" id="GO:0005524">
    <property type="term" value="F:ATP binding"/>
    <property type="evidence" value="ECO:0007669"/>
    <property type="project" value="UniProtKB-KW"/>
</dbReference>
<dbReference type="RefSeq" id="XP_068369633.1">
    <property type="nucleotide sequence ID" value="XM_068513983.1"/>
</dbReference>
<dbReference type="PROSITE" id="PS50011">
    <property type="entry name" value="PROTEIN_KINASE_DOM"/>
    <property type="match status" value="1"/>
</dbReference>
<keyword evidence="3" id="KW-0808">Transferase</keyword>
<dbReference type="InterPro" id="IPR011009">
    <property type="entry name" value="Kinase-like_dom_sf"/>
</dbReference>
<gene>
    <name evidence="10" type="primary">cka</name>
    <name evidence="10" type="ORF">TRFO_41805</name>
</gene>
<name>A0A1J4KZ18_9EUKA</name>
<accession>A0A1J4KZ18</accession>
<dbReference type="SUPFAM" id="SSF56112">
    <property type="entry name" value="Protein kinase-like (PK-like)"/>
    <property type="match status" value="1"/>
</dbReference>
<dbReference type="EC" id="2.7.11.1" evidence="1"/>
<keyword evidence="2" id="KW-0723">Serine/threonine-protein kinase</keyword>
<keyword evidence="4" id="KW-0547">Nucleotide-binding</keyword>
<evidence type="ECO:0000256" key="6">
    <source>
        <dbReference type="ARBA" id="ARBA00022840"/>
    </source>
</evidence>
<protein>
    <recommendedName>
        <fullName evidence="1">non-specific serine/threonine protein kinase</fullName>
        <ecNumber evidence="1">2.7.11.1</ecNumber>
    </recommendedName>
</protein>
<dbReference type="AlphaFoldDB" id="A0A1J4KZ18"/>
<dbReference type="SMART" id="SM00220">
    <property type="entry name" value="S_TKc"/>
    <property type="match status" value="1"/>
</dbReference>
<comment type="catalytic activity">
    <reaction evidence="8">
        <text>L-seryl-[protein] + ATP = O-phospho-L-seryl-[protein] + ADP + H(+)</text>
        <dbReference type="Rhea" id="RHEA:17989"/>
        <dbReference type="Rhea" id="RHEA-COMP:9863"/>
        <dbReference type="Rhea" id="RHEA-COMP:11604"/>
        <dbReference type="ChEBI" id="CHEBI:15378"/>
        <dbReference type="ChEBI" id="CHEBI:29999"/>
        <dbReference type="ChEBI" id="CHEBI:30616"/>
        <dbReference type="ChEBI" id="CHEBI:83421"/>
        <dbReference type="ChEBI" id="CHEBI:456216"/>
        <dbReference type="EC" id="2.7.11.1"/>
    </reaction>
</comment>
<evidence type="ECO:0000313" key="11">
    <source>
        <dbReference type="Proteomes" id="UP000179807"/>
    </source>
</evidence>
<reference evidence="10" key="1">
    <citation type="submission" date="2016-10" db="EMBL/GenBank/DDBJ databases">
        <authorList>
            <person name="Benchimol M."/>
            <person name="Almeida L.G."/>
            <person name="Vasconcelos A.T."/>
            <person name="Perreira-Neves A."/>
            <person name="Rosa I.A."/>
            <person name="Tasca T."/>
            <person name="Bogo M.R."/>
            <person name="de Souza W."/>
        </authorList>
    </citation>
    <scope>NUCLEOTIDE SEQUENCE [LARGE SCALE GENOMIC DNA]</scope>
    <source>
        <strain evidence="10">K</strain>
    </source>
</reference>
<keyword evidence="11" id="KW-1185">Reference proteome</keyword>
<keyword evidence="6" id="KW-0067">ATP-binding</keyword>
<evidence type="ECO:0000256" key="1">
    <source>
        <dbReference type="ARBA" id="ARBA00012513"/>
    </source>
</evidence>
<feature type="domain" description="Protein kinase" evidence="9">
    <location>
        <begin position="77"/>
        <end position="352"/>
    </location>
</feature>
<proteinExistence type="predicted"/>
<evidence type="ECO:0000256" key="7">
    <source>
        <dbReference type="ARBA" id="ARBA00047899"/>
    </source>
</evidence>